<sequence length="60" mass="7208">MTRAWRKEKRKGERTREARFIKIVEFSMWISYGVIPTRYVRSHSIGLVHPHTKNVSFSVF</sequence>
<proteinExistence type="predicted"/>
<name>A0A9J5WXM0_SOLCO</name>
<accession>A0A9J5WXM0</accession>
<dbReference type="AlphaFoldDB" id="A0A9J5WXM0"/>
<protein>
    <submittedName>
        <fullName evidence="1">Uncharacterized protein</fullName>
    </submittedName>
</protein>
<evidence type="ECO:0000313" key="1">
    <source>
        <dbReference type="EMBL" id="KAG5580013.1"/>
    </source>
</evidence>
<comment type="caution">
    <text evidence="1">The sequence shown here is derived from an EMBL/GenBank/DDBJ whole genome shotgun (WGS) entry which is preliminary data.</text>
</comment>
<dbReference type="EMBL" id="JACXVP010000010">
    <property type="protein sequence ID" value="KAG5580013.1"/>
    <property type="molecule type" value="Genomic_DNA"/>
</dbReference>
<evidence type="ECO:0000313" key="2">
    <source>
        <dbReference type="Proteomes" id="UP000824120"/>
    </source>
</evidence>
<reference evidence="1 2" key="1">
    <citation type="submission" date="2020-09" db="EMBL/GenBank/DDBJ databases">
        <title>De no assembly of potato wild relative species, Solanum commersonii.</title>
        <authorList>
            <person name="Cho K."/>
        </authorList>
    </citation>
    <scope>NUCLEOTIDE SEQUENCE [LARGE SCALE GENOMIC DNA]</scope>
    <source>
        <strain evidence="1">LZ3.2</strain>
        <tissue evidence="1">Leaf</tissue>
    </source>
</reference>
<dbReference type="Proteomes" id="UP000824120">
    <property type="component" value="Chromosome 10"/>
</dbReference>
<keyword evidence="2" id="KW-1185">Reference proteome</keyword>
<organism evidence="1 2">
    <name type="scientific">Solanum commersonii</name>
    <name type="common">Commerson's wild potato</name>
    <name type="synonym">Commerson's nightshade</name>
    <dbReference type="NCBI Taxonomy" id="4109"/>
    <lineage>
        <taxon>Eukaryota</taxon>
        <taxon>Viridiplantae</taxon>
        <taxon>Streptophyta</taxon>
        <taxon>Embryophyta</taxon>
        <taxon>Tracheophyta</taxon>
        <taxon>Spermatophyta</taxon>
        <taxon>Magnoliopsida</taxon>
        <taxon>eudicotyledons</taxon>
        <taxon>Gunneridae</taxon>
        <taxon>Pentapetalae</taxon>
        <taxon>asterids</taxon>
        <taxon>lamiids</taxon>
        <taxon>Solanales</taxon>
        <taxon>Solanaceae</taxon>
        <taxon>Solanoideae</taxon>
        <taxon>Solaneae</taxon>
        <taxon>Solanum</taxon>
    </lineage>
</organism>
<gene>
    <name evidence="1" type="ORF">H5410_050640</name>
</gene>